<evidence type="ECO:0000313" key="2">
    <source>
        <dbReference type="Proteomes" id="UP000799438"/>
    </source>
</evidence>
<protein>
    <submittedName>
        <fullName evidence="1">Uncharacterized protein</fullName>
    </submittedName>
</protein>
<evidence type="ECO:0000313" key="1">
    <source>
        <dbReference type="EMBL" id="KAF2137955.1"/>
    </source>
</evidence>
<dbReference type="RefSeq" id="XP_033393670.1">
    <property type="nucleotide sequence ID" value="XM_033545319.1"/>
</dbReference>
<dbReference type="EMBL" id="ML995499">
    <property type="protein sequence ID" value="KAF2137955.1"/>
    <property type="molecule type" value="Genomic_DNA"/>
</dbReference>
<dbReference type="GeneID" id="54302824"/>
<dbReference type="SUPFAM" id="SSF48452">
    <property type="entry name" value="TPR-like"/>
    <property type="match status" value="1"/>
</dbReference>
<gene>
    <name evidence="1" type="ORF">K452DRAFT_339648</name>
</gene>
<reference evidence="1" key="1">
    <citation type="journal article" date="2020" name="Stud. Mycol.">
        <title>101 Dothideomycetes genomes: a test case for predicting lifestyles and emergence of pathogens.</title>
        <authorList>
            <person name="Haridas S."/>
            <person name="Albert R."/>
            <person name="Binder M."/>
            <person name="Bloem J."/>
            <person name="Labutti K."/>
            <person name="Salamov A."/>
            <person name="Andreopoulos B."/>
            <person name="Baker S."/>
            <person name="Barry K."/>
            <person name="Bills G."/>
            <person name="Bluhm B."/>
            <person name="Cannon C."/>
            <person name="Castanera R."/>
            <person name="Culley D."/>
            <person name="Daum C."/>
            <person name="Ezra D."/>
            <person name="Gonzalez J."/>
            <person name="Henrissat B."/>
            <person name="Kuo A."/>
            <person name="Liang C."/>
            <person name="Lipzen A."/>
            <person name="Lutzoni F."/>
            <person name="Magnuson J."/>
            <person name="Mondo S."/>
            <person name="Nolan M."/>
            <person name="Ohm R."/>
            <person name="Pangilinan J."/>
            <person name="Park H.-J."/>
            <person name="Ramirez L."/>
            <person name="Alfaro M."/>
            <person name="Sun H."/>
            <person name="Tritt A."/>
            <person name="Yoshinaga Y."/>
            <person name="Zwiers L.-H."/>
            <person name="Turgeon B."/>
            <person name="Goodwin S."/>
            <person name="Spatafora J."/>
            <person name="Crous P."/>
            <person name="Grigoriev I."/>
        </authorList>
    </citation>
    <scope>NUCLEOTIDE SEQUENCE</scope>
    <source>
        <strain evidence="1">CBS 121167</strain>
    </source>
</reference>
<dbReference type="InterPro" id="IPR011990">
    <property type="entry name" value="TPR-like_helical_dom_sf"/>
</dbReference>
<proteinExistence type="predicted"/>
<accession>A0A6A6B3X5</accession>
<dbReference type="AlphaFoldDB" id="A0A6A6B3X5"/>
<organism evidence="1 2">
    <name type="scientific">Aplosporella prunicola CBS 121167</name>
    <dbReference type="NCBI Taxonomy" id="1176127"/>
    <lineage>
        <taxon>Eukaryota</taxon>
        <taxon>Fungi</taxon>
        <taxon>Dikarya</taxon>
        <taxon>Ascomycota</taxon>
        <taxon>Pezizomycotina</taxon>
        <taxon>Dothideomycetes</taxon>
        <taxon>Dothideomycetes incertae sedis</taxon>
        <taxon>Botryosphaeriales</taxon>
        <taxon>Aplosporellaceae</taxon>
        <taxon>Aplosporella</taxon>
    </lineage>
</organism>
<name>A0A6A6B3X5_9PEZI</name>
<sequence>MGWIVEPTNQPSMTTPLITAEHAVSSNCSDADITPNLQDTDHTQFHGSTLQQTAACQQDLNVRLLSTSNRGDNPAASYIRGLVGGDGGGTGIRPHRGFLGKEGTYGISMEGLASLFAHMHVESTKVVEEEYGPSPLPNKMVAEPASSLHMNKLRVALFPGRKKINEPVYERTDSAVRGEIANQPFLYEGLGDQVRELSVGIKLACSRRLHTNSYFGHAYELAEAAAEIACELGYEPLVSRCLYWRGMSLIGLGQFDAAIQSLSDACKARGRYEEGSLAEEQLQLIFLWNHICGEPVEALKVRHMSARTLEEKKEALEARLQSGLSFS</sequence>
<dbReference type="Proteomes" id="UP000799438">
    <property type="component" value="Unassembled WGS sequence"/>
</dbReference>
<keyword evidence="2" id="KW-1185">Reference proteome</keyword>